<dbReference type="Proteomes" id="UP000063229">
    <property type="component" value="Chromosome"/>
</dbReference>
<dbReference type="SMART" id="SM00062">
    <property type="entry name" value="PBPb"/>
    <property type="match status" value="1"/>
</dbReference>
<evidence type="ECO:0000256" key="3">
    <source>
        <dbReference type="ARBA" id="ARBA00022729"/>
    </source>
</evidence>
<dbReference type="SUPFAM" id="SSF53850">
    <property type="entry name" value="Periplasmic binding protein-like II"/>
    <property type="match status" value="1"/>
</dbReference>
<proteinExistence type="inferred from homology"/>
<dbReference type="GO" id="GO:0030288">
    <property type="term" value="C:outer membrane-bounded periplasmic space"/>
    <property type="evidence" value="ECO:0007669"/>
    <property type="project" value="TreeGrafter"/>
</dbReference>
<protein>
    <submittedName>
        <fullName evidence="4">ABC transporter</fullName>
    </submittedName>
</protein>
<name>A0A0X1T1K5_PSEAA</name>
<dbReference type="RefSeq" id="WP_017130928.1">
    <property type="nucleotide sequence ID" value="NZ_CP014135.1"/>
</dbReference>
<dbReference type="STRING" id="46677.AWM79_11650"/>
<gene>
    <name evidence="4" type="ORF">AWM79_11650</name>
</gene>
<evidence type="ECO:0000256" key="1">
    <source>
        <dbReference type="ARBA" id="ARBA00010333"/>
    </source>
</evidence>
<reference evidence="4 5" key="1">
    <citation type="submission" date="2016-01" db="EMBL/GenBank/DDBJ databases">
        <authorList>
            <person name="McClelland M."/>
            <person name="Jain A."/>
            <person name="Saraogi P."/>
            <person name="Mendelson R."/>
            <person name="Westerman R."/>
            <person name="SanMiguel P."/>
            <person name="Csonka L."/>
        </authorList>
    </citation>
    <scope>NUCLEOTIDE SEQUENCE [LARGE SCALE GENOMIC DNA]</scope>
    <source>
        <strain evidence="4 5">NCPPB 2472</strain>
    </source>
</reference>
<dbReference type="PROSITE" id="PS50042">
    <property type="entry name" value="CNMP_BINDING_3"/>
    <property type="match status" value="1"/>
</dbReference>
<dbReference type="Gene3D" id="3.40.190.10">
    <property type="entry name" value="Periplasmic binding protein-like II"/>
    <property type="match status" value="2"/>
</dbReference>
<dbReference type="InterPro" id="IPR000595">
    <property type="entry name" value="cNMP-bd_dom"/>
</dbReference>
<dbReference type="PANTHER" id="PTHR30085:SF2">
    <property type="entry name" value="GLUTAMATE_ASPARTATE IMPORT SOLUTE-BINDING PROTEIN"/>
    <property type="match status" value="1"/>
</dbReference>
<dbReference type="KEGG" id="pagb:AWM79_11650"/>
<evidence type="ECO:0000313" key="4">
    <source>
        <dbReference type="EMBL" id="AMB85922.1"/>
    </source>
</evidence>
<keyword evidence="2" id="KW-0813">Transport</keyword>
<dbReference type="PANTHER" id="PTHR30085">
    <property type="entry name" value="AMINO ACID ABC TRANSPORTER PERMEASE"/>
    <property type="match status" value="1"/>
</dbReference>
<keyword evidence="3" id="KW-0732">Signal</keyword>
<sequence length="303" mass="33146">MKRVQLCTKVIAIVTGFTLLGLVSQAQAESLTLEKIKNDGKLTLGYRESSVPFSYLGGDAKPVGLAIDLCTAVAEKVKSQLDLPNFQIRYIPVNPANRIPLLQNGTIDLECGSTTNTLDRQKQVAFSIPTFVGETTWLALESSGITNTQQLKGKTVVITQGSLSLASGMKLNQDANLGMTIVNAKDQAESLLMLRSGRVAAFFEDNILQAGLVANLGKGVKFTYFANEYATPQYYGLMLRKDDGEFKQLIDNVIKQKMASGEFAALYKKWFEQPIPPRDNNLELPLSEALKGVIADPKDYVTN</sequence>
<dbReference type="GO" id="GO:0006865">
    <property type="term" value="P:amino acid transport"/>
    <property type="evidence" value="ECO:0007669"/>
    <property type="project" value="TreeGrafter"/>
</dbReference>
<evidence type="ECO:0000256" key="2">
    <source>
        <dbReference type="ARBA" id="ARBA00022448"/>
    </source>
</evidence>
<dbReference type="Pfam" id="PF00497">
    <property type="entry name" value="SBP_bac_3"/>
    <property type="match status" value="1"/>
</dbReference>
<dbReference type="AlphaFoldDB" id="A0A0X1T1K5"/>
<dbReference type="InterPro" id="IPR001638">
    <property type="entry name" value="Solute-binding_3/MltF_N"/>
</dbReference>
<dbReference type="CDD" id="cd13688">
    <property type="entry name" value="PBP2_GltI_DEBP"/>
    <property type="match status" value="1"/>
</dbReference>
<organism evidence="4 5">
    <name type="scientific">Pseudomonas agarici</name>
    <dbReference type="NCBI Taxonomy" id="46677"/>
    <lineage>
        <taxon>Bacteria</taxon>
        <taxon>Pseudomonadati</taxon>
        <taxon>Pseudomonadota</taxon>
        <taxon>Gammaproteobacteria</taxon>
        <taxon>Pseudomonadales</taxon>
        <taxon>Pseudomonadaceae</taxon>
        <taxon>Pseudomonas</taxon>
    </lineage>
</organism>
<evidence type="ECO:0000313" key="5">
    <source>
        <dbReference type="Proteomes" id="UP000063229"/>
    </source>
</evidence>
<dbReference type="GO" id="GO:0005576">
    <property type="term" value="C:extracellular region"/>
    <property type="evidence" value="ECO:0007669"/>
    <property type="project" value="TreeGrafter"/>
</dbReference>
<dbReference type="EMBL" id="CP014135">
    <property type="protein sequence ID" value="AMB85922.1"/>
    <property type="molecule type" value="Genomic_DNA"/>
</dbReference>
<accession>A0A0X1T1K5</accession>
<keyword evidence="5" id="KW-1185">Reference proteome</keyword>
<dbReference type="OrthoDB" id="9149558at2"/>
<comment type="similarity">
    <text evidence="1">Belongs to the bacterial solute-binding protein 3 family.</text>
</comment>
<dbReference type="InterPro" id="IPR051455">
    <property type="entry name" value="Bact_solute-bind_prot3"/>
</dbReference>